<keyword evidence="3" id="KW-1185">Reference proteome</keyword>
<accession>A0A3M0G2I3</accession>
<organism evidence="2 3">
    <name type="scientific">Dokdonia sinensis</name>
    <dbReference type="NCBI Taxonomy" id="2479847"/>
    <lineage>
        <taxon>Bacteria</taxon>
        <taxon>Pseudomonadati</taxon>
        <taxon>Bacteroidota</taxon>
        <taxon>Flavobacteriia</taxon>
        <taxon>Flavobacteriales</taxon>
        <taxon>Flavobacteriaceae</taxon>
        <taxon>Dokdonia</taxon>
    </lineage>
</organism>
<feature type="transmembrane region" description="Helical" evidence="1">
    <location>
        <begin position="41"/>
        <end position="65"/>
    </location>
</feature>
<feature type="transmembrane region" description="Helical" evidence="1">
    <location>
        <begin position="14"/>
        <end position="35"/>
    </location>
</feature>
<keyword evidence="1" id="KW-1133">Transmembrane helix</keyword>
<keyword evidence="1" id="KW-0472">Membrane</keyword>
<protein>
    <submittedName>
        <fullName evidence="2">Uncharacterized protein</fullName>
    </submittedName>
</protein>
<dbReference type="NCBIfam" id="NF041635">
    <property type="entry name" value="STM3941_fam"/>
    <property type="match status" value="1"/>
</dbReference>
<keyword evidence="1" id="KW-0812">Transmembrane</keyword>
<proteinExistence type="predicted"/>
<dbReference type="InterPro" id="IPR048136">
    <property type="entry name" value="STM3941-like"/>
</dbReference>
<gene>
    <name evidence="2" type="ORF">EAX61_08865</name>
</gene>
<dbReference type="OrthoDB" id="6028159at2"/>
<name>A0A3M0G2I3_9FLAO</name>
<sequence length="173" mass="18951">MDDSKQISIGFNKLMLSLYFLGSLAFVAIGVLFMIKGEFGLVVLGSFSVLFFGAAGLSVGIKALGSKPAIQIGQKGIVDNGSGVSAGFIPWNDIISIRTSNMATHQFLYIQTKDNLAYINKQKNFLKRYMMRLNERYFGGGITIPTKPLEKPGNEVYEALQNALSEYHSHTTA</sequence>
<comment type="caution">
    <text evidence="2">The sequence shown here is derived from an EMBL/GenBank/DDBJ whole genome shotgun (WGS) entry which is preliminary data.</text>
</comment>
<reference evidence="2 3" key="1">
    <citation type="submission" date="2018-10" db="EMBL/GenBank/DDBJ databases">
        <title>Dokdonia luteus sp. nov., isolated from sea water.</title>
        <authorList>
            <person name="Zhou L.Y."/>
            <person name="Du Z.J."/>
        </authorList>
    </citation>
    <scope>NUCLEOTIDE SEQUENCE [LARGE SCALE GENOMIC DNA]</scope>
    <source>
        <strain evidence="2 3">SH27</strain>
    </source>
</reference>
<evidence type="ECO:0000313" key="3">
    <source>
        <dbReference type="Proteomes" id="UP000281985"/>
    </source>
</evidence>
<evidence type="ECO:0000313" key="2">
    <source>
        <dbReference type="EMBL" id="RMB59160.1"/>
    </source>
</evidence>
<dbReference type="AlphaFoldDB" id="A0A3M0G2I3"/>
<evidence type="ECO:0000256" key="1">
    <source>
        <dbReference type="SAM" id="Phobius"/>
    </source>
</evidence>
<dbReference type="RefSeq" id="WP_121917328.1">
    <property type="nucleotide sequence ID" value="NZ_REFV01000007.1"/>
</dbReference>
<dbReference type="Proteomes" id="UP000281985">
    <property type="component" value="Unassembled WGS sequence"/>
</dbReference>
<dbReference type="EMBL" id="REFV01000007">
    <property type="protein sequence ID" value="RMB59160.1"/>
    <property type="molecule type" value="Genomic_DNA"/>
</dbReference>